<evidence type="ECO:0000256" key="5">
    <source>
        <dbReference type="ARBA" id="ARBA00032976"/>
    </source>
</evidence>
<dbReference type="CDD" id="cd10967">
    <property type="entry name" value="CE4_GLA_like_6s"/>
    <property type="match status" value="1"/>
</dbReference>
<dbReference type="Pfam" id="PF01522">
    <property type="entry name" value="Polysacc_deac_1"/>
    <property type="match status" value="1"/>
</dbReference>
<keyword evidence="4" id="KW-0732">Signal</keyword>
<name>A0A7W8AG58_9HYPH</name>
<dbReference type="PANTHER" id="PTHR34216">
    <property type="match status" value="1"/>
</dbReference>
<dbReference type="PANTHER" id="PTHR34216:SF11">
    <property type="entry name" value="CHITOOLIGOSACCHARIDE DEACETYLASE"/>
    <property type="match status" value="1"/>
</dbReference>
<evidence type="ECO:0000256" key="2">
    <source>
        <dbReference type="ARBA" id="ARBA00010973"/>
    </source>
</evidence>
<evidence type="ECO:0000313" key="7">
    <source>
        <dbReference type="EMBL" id="MBB5089811.1"/>
    </source>
</evidence>
<dbReference type="InterPro" id="IPR002509">
    <property type="entry name" value="NODB_dom"/>
</dbReference>
<feature type="domain" description="NodB homology" evidence="6">
    <location>
        <begin position="32"/>
        <end position="244"/>
    </location>
</feature>
<evidence type="ECO:0000256" key="4">
    <source>
        <dbReference type="ARBA" id="ARBA00022729"/>
    </source>
</evidence>
<dbReference type="Gene3D" id="3.20.20.370">
    <property type="entry name" value="Glycoside hydrolase/deacetylase"/>
    <property type="match status" value="1"/>
</dbReference>
<dbReference type="InterPro" id="IPR011330">
    <property type="entry name" value="Glyco_hydro/deAcase_b/a-brl"/>
</dbReference>
<dbReference type="InterPro" id="IPR051398">
    <property type="entry name" value="Polysacch_Deacetylase"/>
</dbReference>
<gene>
    <name evidence="7" type="ORF">HNQ68_000323</name>
</gene>
<dbReference type="PROSITE" id="PS51677">
    <property type="entry name" value="NODB"/>
    <property type="match status" value="1"/>
</dbReference>
<keyword evidence="8" id="KW-1185">Reference proteome</keyword>
<dbReference type="EMBL" id="JACHIL010000001">
    <property type="protein sequence ID" value="MBB5089811.1"/>
    <property type="molecule type" value="Genomic_DNA"/>
</dbReference>
<comment type="caution">
    <text evidence="7">The sequence shown here is derived from an EMBL/GenBank/DDBJ whole genome shotgun (WGS) entry which is preliminary data.</text>
</comment>
<dbReference type="GO" id="GO:0016810">
    <property type="term" value="F:hydrolase activity, acting on carbon-nitrogen (but not peptide) bonds"/>
    <property type="evidence" value="ECO:0007669"/>
    <property type="project" value="InterPro"/>
</dbReference>
<evidence type="ECO:0000256" key="3">
    <source>
        <dbReference type="ARBA" id="ARBA00020071"/>
    </source>
</evidence>
<dbReference type="AlphaFoldDB" id="A0A7W8AG58"/>
<evidence type="ECO:0000259" key="6">
    <source>
        <dbReference type="PROSITE" id="PS51677"/>
    </source>
</evidence>
<dbReference type="GO" id="GO:0005975">
    <property type="term" value="P:carbohydrate metabolic process"/>
    <property type="evidence" value="ECO:0007669"/>
    <property type="project" value="InterPro"/>
</dbReference>
<sequence length="259" mass="29003">MKHKIKYWVARLQARLMSRLAPKTLHVPTDHAVITFTFDDVPDSTLYYGATILEKYGLRGTFYVAGGLAGTSETSRKLITESGIRELAERGHEIGCHTFSHANVAALKDAQLQSEIDRNRSFLSRILGDNKGGHGPKFNFAYPYNAVSYFAHRRLARNYRTCRAGENRINRGAISPQMLYGMEIRQPEAHSLQLTREIDAVKAQPGWLIFFTHDISETPTSYGCTPATFEKLVQYAVQSGCEILTVDEALDDYASAHAV</sequence>
<protein>
    <recommendedName>
        <fullName evidence="3">Chitooligosaccharide deacetylase</fullName>
    </recommendedName>
    <alternativeName>
        <fullName evidence="5">Nodulation protein B</fullName>
    </alternativeName>
</protein>
<comment type="similarity">
    <text evidence="2">Belongs to the polysaccharide deacetylase family.</text>
</comment>
<evidence type="ECO:0000256" key="1">
    <source>
        <dbReference type="ARBA" id="ARBA00003236"/>
    </source>
</evidence>
<dbReference type="Proteomes" id="UP000531231">
    <property type="component" value="Unassembled WGS sequence"/>
</dbReference>
<reference evidence="7 8" key="1">
    <citation type="submission" date="2020-08" db="EMBL/GenBank/DDBJ databases">
        <title>Genomic Encyclopedia of Type Strains, Phase IV (KMG-IV): sequencing the most valuable type-strain genomes for metagenomic binning, comparative biology and taxonomic classification.</title>
        <authorList>
            <person name="Goeker M."/>
        </authorList>
    </citation>
    <scope>NUCLEOTIDE SEQUENCE [LARGE SCALE GENOMIC DNA]</scope>
    <source>
        <strain evidence="7 8">DSM 25620</strain>
    </source>
</reference>
<comment type="function">
    <text evidence="1">Is involved in generating a small heat-stable compound (Nod), an acylated oligomer of N-acetylglucosamine, that stimulates mitosis in various plant protoplasts.</text>
</comment>
<accession>A0A7W8AG58</accession>
<proteinExistence type="inferred from homology"/>
<dbReference type="SUPFAM" id="SSF88713">
    <property type="entry name" value="Glycoside hydrolase/deacetylase"/>
    <property type="match status" value="1"/>
</dbReference>
<evidence type="ECO:0000313" key="8">
    <source>
        <dbReference type="Proteomes" id="UP000531231"/>
    </source>
</evidence>
<organism evidence="7 8">
    <name type="scientific">Pseudochrobactrum saccharolyticum</name>
    <dbReference type="NCBI Taxonomy" id="354352"/>
    <lineage>
        <taxon>Bacteria</taxon>
        <taxon>Pseudomonadati</taxon>
        <taxon>Pseudomonadota</taxon>
        <taxon>Alphaproteobacteria</taxon>
        <taxon>Hyphomicrobiales</taxon>
        <taxon>Brucellaceae</taxon>
        <taxon>Pseudochrobactrum</taxon>
    </lineage>
</organism>